<dbReference type="InterPro" id="IPR010281">
    <property type="entry name" value="DUF885"/>
</dbReference>
<protein>
    <submittedName>
        <fullName evidence="2">DUF885 family protein</fullName>
    </submittedName>
</protein>
<evidence type="ECO:0000313" key="3">
    <source>
        <dbReference type="Proteomes" id="UP001268683"/>
    </source>
</evidence>
<feature type="signal peptide" evidence="1">
    <location>
        <begin position="1"/>
        <end position="19"/>
    </location>
</feature>
<dbReference type="EMBL" id="CP123872">
    <property type="protein sequence ID" value="WND02032.1"/>
    <property type="molecule type" value="Genomic_DNA"/>
</dbReference>
<feature type="chain" id="PRO_5041390931" evidence="1">
    <location>
        <begin position="20"/>
        <end position="588"/>
    </location>
</feature>
<dbReference type="Pfam" id="PF05960">
    <property type="entry name" value="DUF885"/>
    <property type="match status" value="1"/>
</dbReference>
<dbReference type="Proteomes" id="UP001268683">
    <property type="component" value="Chromosome"/>
</dbReference>
<sequence>MRFFILATIALLSSFGAKALDTESEKFQSLLKEERSFFYEQFPSRAPQQKKAGPVVKFQKSTPDVFKHRHEKYKGFISKLKGIDRSKLTIKEQFNYDLFLFIQKTKLLDYRFKTYRNPLMSDSGFHTWVQRTHSTRRFNDIEDYENYLTLLSDLPNYFNDITENLKVGLQDGFTMPQVVLKGVMPTFSAPIVEDISQSVFYTPFKRMAASISEEDQKRLKAHAETVIRDKVIAAYVKLNNFMKATYFPRARKTLGARSFKMGEDYYPAMVKYYTTLEIGPEEIHQLGLSEVARIRSEMEDIIKEVNFKGSFNDFLEFLRTDEQFYAKSEEELLMYASYVAKKIDGRLPKLFKHLPRQPYGVEAVPASIAPNYTTGRYVGAPKESPRGGYYWVNTYNLPQRPLYNIPALTLHEGMPGHHLQSALSREMQDVPAFRRGYYPHAFGEGWGLYSEKLGLEMDIYTTPYEQFGRLSYEMWRALRLVVDTGIHWKGWTREAALTLMEENSALAKHNIRTEVDRYIAWPGQALAYKMGELKILELREKATKALAKKFDVRDFHDQIVSEGGIPLNMLEAKINDWIETSLANQRGK</sequence>
<dbReference type="AlphaFoldDB" id="A0AA52H911"/>
<dbReference type="RefSeq" id="WP_310797867.1">
    <property type="nucleotide sequence ID" value="NZ_CP123872.1"/>
</dbReference>
<evidence type="ECO:0000313" key="2">
    <source>
        <dbReference type="EMBL" id="WND02032.1"/>
    </source>
</evidence>
<keyword evidence="3" id="KW-1185">Reference proteome</keyword>
<reference evidence="2" key="1">
    <citation type="submission" date="2023-04" db="EMBL/GenBank/DDBJ databases">
        <title>Complete genome sequence of Temperatibacter marinus.</title>
        <authorList>
            <person name="Rong J.-C."/>
            <person name="Yi M.-L."/>
            <person name="Zhao Q."/>
        </authorList>
    </citation>
    <scope>NUCLEOTIDE SEQUENCE</scope>
    <source>
        <strain evidence="2">NBRC 110045</strain>
    </source>
</reference>
<organism evidence="2 3">
    <name type="scientific">Temperatibacter marinus</name>
    <dbReference type="NCBI Taxonomy" id="1456591"/>
    <lineage>
        <taxon>Bacteria</taxon>
        <taxon>Pseudomonadati</taxon>
        <taxon>Pseudomonadota</taxon>
        <taxon>Alphaproteobacteria</taxon>
        <taxon>Kordiimonadales</taxon>
        <taxon>Temperatibacteraceae</taxon>
        <taxon>Temperatibacter</taxon>
    </lineage>
</organism>
<dbReference type="PANTHER" id="PTHR33361">
    <property type="entry name" value="GLR0591 PROTEIN"/>
    <property type="match status" value="1"/>
</dbReference>
<proteinExistence type="predicted"/>
<keyword evidence="1" id="KW-0732">Signal</keyword>
<evidence type="ECO:0000256" key="1">
    <source>
        <dbReference type="SAM" id="SignalP"/>
    </source>
</evidence>
<accession>A0AA52H911</accession>
<gene>
    <name evidence="2" type="ORF">QGN29_10785</name>
</gene>
<name>A0AA52H911_9PROT</name>
<dbReference type="KEGG" id="tmk:QGN29_10785"/>
<dbReference type="PANTHER" id="PTHR33361:SF2">
    <property type="entry name" value="DUF885 DOMAIN-CONTAINING PROTEIN"/>
    <property type="match status" value="1"/>
</dbReference>